<sequence length="246" mass="27301">MCGKGLTELLAKQALWNICLPTARKTSRGLFDMKATKEVHQADFFPFTIVNAAKRYNEAETWISKDSVSVAHAQKKLFAHIHDNKSAAVNFSESLQHCVAKASGRLPDVIVETKEDTKTDEEEEDVIINGIQGLDAGANAENLNIPQLPPGTNHKWKKLSDTLKISLPVDHSESRVFCCKQIPDWIKQVLNIPSNNLINTWAVNVLGKQTRSLVNKPPDDLTSANILQAWLMHQKSLAPNKAMDDG</sequence>
<reference evidence="1" key="3">
    <citation type="submission" date="2023-05" db="EMBL/GenBank/DDBJ databases">
        <authorList>
            <person name="Smith C.H."/>
        </authorList>
    </citation>
    <scope>NUCLEOTIDE SEQUENCE</scope>
    <source>
        <strain evidence="1">CHS0354</strain>
        <tissue evidence="1">Mantle</tissue>
    </source>
</reference>
<reference evidence="1" key="2">
    <citation type="journal article" date="2021" name="Genome Biol. Evol.">
        <title>Developing a high-quality reference genome for a parasitic bivalve with doubly uniparental inheritance (Bivalvia: Unionida).</title>
        <authorList>
            <person name="Smith C.H."/>
        </authorList>
    </citation>
    <scope>NUCLEOTIDE SEQUENCE</scope>
    <source>
        <strain evidence="1">CHS0354</strain>
        <tissue evidence="1">Mantle</tissue>
    </source>
</reference>
<dbReference type="Proteomes" id="UP001195483">
    <property type="component" value="Unassembled WGS sequence"/>
</dbReference>
<keyword evidence="2" id="KW-1185">Reference proteome</keyword>
<organism evidence="1 2">
    <name type="scientific">Potamilus streckersoni</name>
    <dbReference type="NCBI Taxonomy" id="2493646"/>
    <lineage>
        <taxon>Eukaryota</taxon>
        <taxon>Metazoa</taxon>
        <taxon>Spiralia</taxon>
        <taxon>Lophotrochozoa</taxon>
        <taxon>Mollusca</taxon>
        <taxon>Bivalvia</taxon>
        <taxon>Autobranchia</taxon>
        <taxon>Heteroconchia</taxon>
        <taxon>Palaeoheterodonta</taxon>
        <taxon>Unionida</taxon>
        <taxon>Unionoidea</taxon>
        <taxon>Unionidae</taxon>
        <taxon>Ambleminae</taxon>
        <taxon>Lampsilini</taxon>
        <taxon>Potamilus</taxon>
    </lineage>
</organism>
<proteinExistence type="predicted"/>
<gene>
    <name evidence="1" type="ORF">CHS0354_034840</name>
</gene>
<comment type="caution">
    <text evidence="1">The sequence shown here is derived from an EMBL/GenBank/DDBJ whole genome shotgun (WGS) entry which is preliminary data.</text>
</comment>
<dbReference type="AlphaFoldDB" id="A0AAE0WDK5"/>
<accession>A0AAE0WDK5</accession>
<evidence type="ECO:0000313" key="1">
    <source>
        <dbReference type="EMBL" id="KAK3611398.1"/>
    </source>
</evidence>
<evidence type="ECO:0000313" key="2">
    <source>
        <dbReference type="Proteomes" id="UP001195483"/>
    </source>
</evidence>
<name>A0AAE0WDK5_9BIVA</name>
<dbReference type="EMBL" id="JAEAOA010002046">
    <property type="protein sequence ID" value="KAK3611398.1"/>
    <property type="molecule type" value="Genomic_DNA"/>
</dbReference>
<reference evidence="1" key="1">
    <citation type="journal article" date="2021" name="Genome Biol. Evol.">
        <title>A High-Quality Reference Genome for a Parasitic Bivalve with Doubly Uniparental Inheritance (Bivalvia: Unionida).</title>
        <authorList>
            <person name="Smith C.H."/>
        </authorList>
    </citation>
    <scope>NUCLEOTIDE SEQUENCE</scope>
    <source>
        <strain evidence="1">CHS0354</strain>
    </source>
</reference>
<protein>
    <submittedName>
        <fullName evidence="1">Uncharacterized protein</fullName>
    </submittedName>
</protein>